<dbReference type="Proteomes" id="UP000325313">
    <property type="component" value="Unassembled WGS sequence"/>
</dbReference>
<reference evidence="3 4" key="1">
    <citation type="submission" date="2019-05" db="EMBL/GenBank/DDBJ databases">
        <title>Emergence of the Ug99 lineage of the wheat stem rust pathogen through somatic hybridization.</title>
        <authorList>
            <person name="Li F."/>
            <person name="Upadhyaya N.M."/>
            <person name="Sperschneider J."/>
            <person name="Matny O."/>
            <person name="Nguyen-Phuc H."/>
            <person name="Mago R."/>
            <person name="Raley C."/>
            <person name="Miller M.E."/>
            <person name="Silverstein K.A.T."/>
            <person name="Henningsen E."/>
            <person name="Hirsch C.D."/>
            <person name="Visser B."/>
            <person name="Pretorius Z.A."/>
            <person name="Steffenson B.J."/>
            <person name="Schwessinger B."/>
            <person name="Dodds P.N."/>
            <person name="Figueroa M."/>
        </authorList>
    </citation>
    <scope>NUCLEOTIDE SEQUENCE [LARGE SCALE GENOMIC DNA]</scope>
    <source>
        <strain evidence="1">21-0</strain>
        <strain evidence="2 4">Ug99</strain>
    </source>
</reference>
<dbReference type="AlphaFoldDB" id="A0A5B0M6P3"/>
<dbReference type="EMBL" id="VSWC01000170">
    <property type="protein sequence ID" value="KAA1071708.1"/>
    <property type="molecule type" value="Genomic_DNA"/>
</dbReference>
<keyword evidence="3" id="KW-1185">Reference proteome</keyword>
<dbReference type="Proteomes" id="UP000324748">
    <property type="component" value="Unassembled WGS sequence"/>
</dbReference>
<evidence type="ECO:0000313" key="4">
    <source>
        <dbReference type="Proteomes" id="UP000325313"/>
    </source>
</evidence>
<name>A0A5B0M6P3_PUCGR</name>
<organism evidence="1 3">
    <name type="scientific">Puccinia graminis f. sp. tritici</name>
    <dbReference type="NCBI Taxonomy" id="56615"/>
    <lineage>
        <taxon>Eukaryota</taxon>
        <taxon>Fungi</taxon>
        <taxon>Dikarya</taxon>
        <taxon>Basidiomycota</taxon>
        <taxon>Pucciniomycotina</taxon>
        <taxon>Pucciniomycetes</taxon>
        <taxon>Pucciniales</taxon>
        <taxon>Pucciniaceae</taxon>
        <taxon>Puccinia</taxon>
    </lineage>
</organism>
<accession>A0A5B0M6P3</accession>
<evidence type="ECO:0000313" key="1">
    <source>
        <dbReference type="EMBL" id="KAA1071708.1"/>
    </source>
</evidence>
<sequence length="221" mass="25011">MWVNDEIHGENFLHDENLQSPPNKNSIEIPSWDSFLKICRQEKTKNCLEASSSSNNQKKLQIDDEVTENLHHAQISKGKSICLDKGGLLETREIIEGIPHEVLMSSNKQIGSEKRGFETANVCENENVEKLSTLDPMIYSAKRNPSLDKAQNEDISFESNLIEVPLIENNLTMNTENTENTPSIPFKDLEVLKLKFGDNENSGRKYANLSQKQSIHKEIAS</sequence>
<dbReference type="EMBL" id="VDEP01000174">
    <property type="protein sequence ID" value="KAA1125952.1"/>
    <property type="molecule type" value="Genomic_DNA"/>
</dbReference>
<gene>
    <name evidence="1" type="ORF">PGT21_017055</name>
    <name evidence="2" type="ORF">PGTUg99_024306</name>
</gene>
<evidence type="ECO:0000313" key="2">
    <source>
        <dbReference type="EMBL" id="KAA1125952.1"/>
    </source>
</evidence>
<protein>
    <submittedName>
        <fullName evidence="1">Uncharacterized protein</fullName>
    </submittedName>
</protein>
<evidence type="ECO:0000313" key="3">
    <source>
        <dbReference type="Proteomes" id="UP000324748"/>
    </source>
</evidence>
<comment type="caution">
    <text evidence="1">The sequence shown here is derived from an EMBL/GenBank/DDBJ whole genome shotgun (WGS) entry which is preliminary data.</text>
</comment>
<proteinExistence type="predicted"/>